<reference evidence="2 3" key="1">
    <citation type="journal article" date="2024" name="bioRxiv">
        <title>A reference genome for Trichogramma kaykai: A tiny desert-dwelling parasitoid wasp with competing sex-ratio distorters.</title>
        <authorList>
            <person name="Culotta J."/>
            <person name="Lindsey A.R."/>
        </authorList>
    </citation>
    <scope>NUCLEOTIDE SEQUENCE [LARGE SCALE GENOMIC DNA]</scope>
    <source>
        <strain evidence="2 3">KSX58</strain>
    </source>
</reference>
<organism evidence="2 3">
    <name type="scientific">Trichogramma kaykai</name>
    <dbReference type="NCBI Taxonomy" id="54128"/>
    <lineage>
        <taxon>Eukaryota</taxon>
        <taxon>Metazoa</taxon>
        <taxon>Ecdysozoa</taxon>
        <taxon>Arthropoda</taxon>
        <taxon>Hexapoda</taxon>
        <taxon>Insecta</taxon>
        <taxon>Pterygota</taxon>
        <taxon>Neoptera</taxon>
        <taxon>Endopterygota</taxon>
        <taxon>Hymenoptera</taxon>
        <taxon>Apocrita</taxon>
        <taxon>Proctotrupomorpha</taxon>
        <taxon>Chalcidoidea</taxon>
        <taxon>Trichogrammatidae</taxon>
        <taxon>Trichogramma</taxon>
    </lineage>
</organism>
<protein>
    <submittedName>
        <fullName evidence="2">Uncharacterized protein</fullName>
    </submittedName>
</protein>
<name>A0ABD2WK86_9HYME</name>
<proteinExistence type="predicted"/>
<keyword evidence="1" id="KW-0732">Signal</keyword>
<comment type="caution">
    <text evidence="2">The sequence shown here is derived from an EMBL/GenBank/DDBJ whole genome shotgun (WGS) entry which is preliminary data.</text>
</comment>
<feature type="chain" id="PRO_5044781582" evidence="1">
    <location>
        <begin position="25"/>
        <end position="133"/>
    </location>
</feature>
<evidence type="ECO:0000256" key="1">
    <source>
        <dbReference type="SAM" id="SignalP"/>
    </source>
</evidence>
<evidence type="ECO:0000313" key="2">
    <source>
        <dbReference type="EMBL" id="KAL3393179.1"/>
    </source>
</evidence>
<dbReference type="AlphaFoldDB" id="A0ABD2WK86"/>
<dbReference type="Proteomes" id="UP001627154">
    <property type="component" value="Unassembled WGS sequence"/>
</dbReference>
<sequence length="133" mass="15216">MSLHALLRIKLKFVTTSVVIVLHADVVVVGPRPPPPPPDSSGRVRLLLLSSSSNWLVLFKREDREYAYGTIIPPRTPRYRCSALTCGSGAEDVHYYGCKQNIRNIENQSPKLFIFLEYYKIRHQVYNLEINDS</sequence>
<keyword evidence="3" id="KW-1185">Reference proteome</keyword>
<feature type="signal peptide" evidence="1">
    <location>
        <begin position="1"/>
        <end position="24"/>
    </location>
</feature>
<evidence type="ECO:0000313" key="3">
    <source>
        <dbReference type="Proteomes" id="UP001627154"/>
    </source>
</evidence>
<accession>A0ABD2WK86</accession>
<dbReference type="EMBL" id="JBJJXI010000100">
    <property type="protein sequence ID" value="KAL3393179.1"/>
    <property type="molecule type" value="Genomic_DNA"/>
</dbReference>
<gene>
    <name evidence="2" type="ORF">TKK_012430</name>
</gene>